<evidence type="ECO:0000313" key="6">
    <source>
        <dbReference type="EMBL" id="SCF29746.1"/>
    </source>
</evidence>
<dbReference type="Gene3D" id="1.10.10.10">
    <property type="entry name" value="Winged helix-like DNA-binding domain superfamily/Winged helix DNA-binding domain"/>
    <property type="match status" value="1"/>
</dbReference>
<dbReference type="PANTHER" id="PTHR43712:SF2">
    <property type="entry name" value="O-METHYLTRANSFERASE CICE"/>
    <property type="match status" value="1"/>
</dbReference>
<organism evidence="6 7">
    <name type="scientific">Micromonospora echinospora</name>
    <name type="common">Micromonospora purpurea</name>
    <dbReference type="NCBI Taxonomy" id="1877"/>
    <lineage>
        <taxon>Bacteria</taxon>
        <taxon>Bacillati</taxon>
        <taxon>Actinomycetota</taxon>
        <taxon>Actinomycetes</taxon>
        <taxon>Micromonosporales</taxon>
        <taxon>Micromonosporaceae</taxon>
        <taxon>Micromonospora</taxon>
    </lineage>
</organism>
<sequence>MPVPLSPDEAHLFLASDAAPAAYLDLLDAVSFRSAAAGLRLGVFEALADGPLPVDRLAGRTGTDPLGLRILLDALAGYGYLTRADGQYANSVNTARWLLRDAPGSFAPALSFWSTVLTGWWQDLESSIRSGGPTGDFYAWLEKHPDALADFHTMLRGLADALGPEIVELVPVPAEARSVLDVGGGHAAYPVALLTAHPQLRATVVDLDGALAQGARTVADAGLTDRVTLRPGDLFTADLGTGHDLVLLFNIVHGYQQEAVGTLLRRAAAALRPGGRVVLLEPLAEVPERPAGPGEAFVRMFSLNLFHTQGGRAYAYDELVALLGEAGFVDVRQHMLTGSDTDHLVTAVLAG</sequence>
<evidence type="ECO:0000256" key="2">
    <source>
        <dbReference type="ARBA" id="ARBA00022679"/>
    </source>
</evidence>
<dbReference type="CDD" id="cd02440">
    <property type="entry name" value="AdoMet_MTases"/>
    <property type="match status" value="1"/>
</dbReference>
<protein>
    <submittedName>
        <fullName evidence="6">Dimerisation domain-containing protein</fullName>
    </submittedName>
</protein>
<reference evidence="7" key="1">
    <citation type="submission" date="2016-06" db="EMBL/GenBank/DDBJ databases">
        <authorList>
            <person name="Varghese N."/>
            <person name="Submissions Spin"/>
        </authorList>
    </citation>
    <scope>NUCLEOTIDE SEQUENCE [LARGE SCALE GENOMIC DNA]</scope>
    <source>
        <strain evidence="7">DSM 43816</strain>
    </source>
</reference>
<dbReference type="InterPro" id="IPR036388">
    <property type="entry name" value="WH-like_DNA-bd_sf"/>
</dbReference>
<dbReference type="SUPFAM" id="SSF53335">
    <property type="entry name" value="S-adenosyl-L-methionine-dependent methyltransferases"/>
    <property type="match status" value="1"/>
</dbReference>
<name>A0A1C4Z9Z3_MICEC</name>
<dbReference type="GO" id="GO:0032259">
    <property type="term" value="P:methylation"/>
    <property type="evidence" value="ECO:0007669"/>
    <property type="project" value="UniProtKB-KW"/>
</dbReference>
<dbReference type="AlphaFoldDB" id="A0A1C4Z9Z3"/>
<dbReference type="SUPFAM" id="SSF46785">
    <property type="entry name" value="Winged helix' DNA-binding domain"/>
    <property type="match status" value="1"/>
</dbReference>
<dbReference type="InterPro" id="IPR029063">
    <property type="entry name" value="SAM-dependent_MTases_sf"/>
</dbReference>
<accession>A0A1C4Z9Z3</accession>
<feature type="domain" description="O-methyltransferase dimerisation" evidence="5">
    <location>
        <begin position="37"/>
        <end position="100"/>
    </location>
</feature>
<dbReference type="GO" id="GO:0046983">
    <property type="term" value="F:protein dimerization activity"/>
    <property type="evidence" value="ECO:0007669"/>
    <property type="project" value="InterPro"/>
</dbReference>
<dbReference type="Gene3D" id="3.40.50.150">
    <property type="entry name" value="Vaccinia Virus protein VP39"/>
    <property type="match status" value="1"/>
</dbReference>
<dbReference type="GO" id="GO:0008171">
    <property type="term" value="F:O-methyltransferase activity"/>
    <property type="evidence" value="ECO:0007669"/>
    <property type="project" value="InterPro"/>
</dbReference>
<dbReference type="OrthoDB" id="3804952at2"/>
<dbReference type="Proteomes" id="UP000198253">
    <property type="component" value="Chromosome I"/>
</dbReference>
<dbReference type="PROSITE" id="PS51683">
    <property type="entry name" value="SAM_OMT_II"/>
    <property type="match status" value="1"/>
</dbReference>
<dbReference type="Pfam" id="PF00891">
    <property type="entry name" value="Methyltransf_2"/>
    <property type="match status" value="1"/>
</dbReference>
<proteinExistence type="predicted"/>
<dbReference type="InterPro" id="IPR036390">
    <property type="entry name" value="WH_DNA-bd_sf"/>
</dbReference>
<gene>
    <name evidence="6" type="ORF">GA0070618_4963</name>
</gene>
<evidence type="ECO:0000259" key="5">
    <source>
        <dbReference type="Pfam" id="PF08100"/>
    </source>
</evidence>
<evidence type="ECO:0000259" key="4">
    <source>
        <dbReference type="Pfam" id="PF00891"/>
    </source>
</evidence>
<dbReference type="InParanoid" id="A0A1C4Z9Z3"/>
<dbReference type="PANTHER" id="PTHR43712">
    <property type="entry name" value="PUTATIVE (AFU_ORTHOLOGUE AFUA_4G14580)-RELATED"/>
    <property type="match status" value="1"/>
</dbReference>
<dbReference type="Pfam" id="PF08100">
    <property type="entry name" value="Dimerisation"/>
    <property type="match status" value="1"/>
</dbReference>
<dbReference type="EMBL" id="LT607413">
    <property type="protein sequence ID" value="SCF29746.1"/>
    <property type="molecule type" value="Genomic_DNA"/>
</dbReference>
<dbReference type="InterPro" id="IPR012967">
    <property type="entry name" value="COMT_dimerisation"/>
</dbReference>
<evidence type="ECO:0000256" key="3">
    <source>
        <dbReference type="ARBA" id="ARBA00022691"/>
    </source>
</evidence>
<evidence type="ECO:0000256" key="1">
    <source>
        <dbReference type="ARBA" id="ARBA00022603"/>
    </source>
</evidence>
<keyword evidence="7" id="KW-1185">Reference proteome</keyword>
<keyword evidence="1" id="KW-0489">Methyltransferase</keyword>
<keyword evidence="3" id="KW-0949">S-adenosyl-L-methionine</keyword>
<dbReference type="InterPro" id="IPR016461">
    <property type="entry name" value="COMT-like"/>
</dbReference>
<dbReference type="InterPro" id="IPR001077">
    <property type="entry name" value="COMT_C"/>
</dbReference>
<dbReference type="RefSeq" id="WP_088983743.1">
    <property type="nucleotide sequence ID" value="NZ_LT607413.1"/>
</dbReference>
<feature type="domain" description="O-methyltransferase C-terminal" evidence="4">
    <location>
        <begin position="175"/>
        <end position="328"/>
    </location>
</feature>
<keyword evidence="2" id="KW-0808">Transferase</keyword>
<evidence type="ECO:0000313" key="7">
    <source>
        <dbReference type="Proteomes" id="UP000198253"/>
    </source>
</evidence>